<dbReference type="Proteomes" id="UP001165064">
    <property type="component" value="Unassembled WGS sequence"/>
</dbReference>
<reference evidence="1" key="1">
    <citation type="submission" date="2023-04" db="EMBL/GenBank/DDBJ databases">
        <title>Ambrosiozyma monospora NBRC 10751.</title>
        <authorList>
            <person name="Ichikawa N."/>
            <person name="Sato H."/>
            <person name="Tonouchi N."/>
        </authorList>
    </citation>
    <scope>NUCLEOTIDE SEQUENCE</scope>
    <source>
        <strain evidence="1">NBRC 10751</strain>
    </source>
</reference>
<name>A0ACB5TXQ8_AMBMO</name>
<proteinExistence type="predicted"/>
<dbReference type="EMBL" id="BSXS01009940">
    <property type="protein sequence ID" value="GME96953.1"/>
    <property type="molecule type" value="Genomic_DNA"/>
</dbReference>
<protein>
    <submittedName>
        <fullName evidence="1">Unnamed protein product</fullName>
    </submittedName>
</protein>
<keyword evidence="2" id="KW-1185">Reference proteome</keyword>
<organism evidence="1 2">
    <name type="scientific">Ambrosiozyma monospora</name>
    <name type="common">Yeast</name>
    <name type="synonym">Endomycopsis monosporus</name>
    <dbReference type="NCBI Taxonomy" id="43982"/>
    <lineage>
        <taxon>Eukaryota</taxon>
        <taxon>Fungi</taxon>
        <taxon>Dikarya</taxon>
        <taxon>Ascomycota</taxon>
        <taxon>Saccharomycotina</taxon>
        <taxon>Pichiomycetes</taxon>
        <taxon>Pichiales</taxon>
        <taxon>Pichiaceae</taxon>
        <taxon>Ambrosiozyma</taxon>
    </lineage>
</organism>
<sequence>MEEDYRLRNLLGQLMATIWQMNEIIEDKDSEEDDDTPTTGFSPPLNPMSPTQQLRESPNVRESVTQIIELIKKSRHNDIFIPLLSLKAKEVRELSMVKNLLVEHVISKKLQIVIDKWYMIELSSPLNLTNFFTTDTKDKRVEFVRREECDLIFSSAFQTHSGRIKSSTASARESLIKIDLYIQELIDRDFREGWDDLHYLIIDGWCKLSNELKVE</sequence>
<evidence type="ECO:0000313" key="1">
    <source>
        <dbReference type="EMBL" id="GME96953.1"/>
    </source>
</evidence>
<gene>
    <name evidence="1" type="ORF">Amon02_001012500</name>
</gene>
<comment type="caution">
    <text evidence="1">The sequence shown here is derived from an EMBL/GenBank/DDBJ whole genome shotgun (WGS) entry which is preliminary data.</text>
</comment>
<evidence type="ECO:0000313" key="2">
    <source>
        <dbReference type="Proteomes" id="UP001165064"/>
    </source>
</evidence>
<accession>A0ACB5TXQ8</accession>